<dbReference type="InterPro" id="IPR007317">
    <property type="entry name" value="GET4"/>
</dbReference>
<comment type="subunit">
    <text evidence="5">Component of the BAG6/BAT3 complex, at least composed of BAG6, UBL4A and GET4/TRC35. Interacts with BAG6; the interaction is direct and localizes BAG6 to the cytosol. Interacts with GET3.</text>
</comment>
<dbReference type="PANTHER" id="PTHR12875">
    <property type="entry name" value="GOLGI TO ER TRAFFIC PROTEIN 4 HOMOLOG"/>
    <property type="match status" value="1"/>
</dbReference>
<sequence length="554" mass="60201">MAAAAAAAMAEQESARNGARNRGGVQRVEGKLRASVEKGDYYEAHQMYRTLFFRYMSQSKHAEARELMCSGALLFFSHGQQNSAADLSMLVLESLEKAEVEVADELLESLAKLFSLMDPNSPERVAFVSRALKWSSGGSGKLGHPRLHQLLALTLWKEQNYCESRYHFLHSSDGEGCANMLVEYSTSRGFRSEVDMFVAQAVLQFLCLKNKSSASVVFTTYTQKHPSIENGPPFVQPLLNFIWFLLLALDGGKLAVFTVLCEQYQPSLRRDPMYNEYLDRIGQLFFGVPPKQTASYGGLLGKEARGCAGRQAGPFLQGRWGRVPTGQGPVLARSGDGTGSGAVHTAWALCRLPARSLGPAGTATPLLSRTCCPRACDPRGPSFSVRAAHSESRPRREGVKVWDPPHSPPPCPLGRIVAAVCLAHGLRICAFVRGPGWPPSCCEGCCGEDAGADLSRRPSSLAVPQADLLPHRVFLVRVPRNRHWFPTEAAPIPPGSGHACCWLGFDHSPPGGREVGLWRVLPGVSLGTGHVALALSHVLSGHLCVCPFKAFVWC</sequence>
<evidence type="ECO:0000313" key="6">
    <source>
        <dbReference type="Ensembl" id="ENSSSCP00050009425.1"/>
    </source>
</evidence>
<reference evidence="6" key="1">
    <citation type="submission" date="2025-08" db="UniProtKB">
        <authorList>
            <consortium name="Ensembl"/>
        </authorList>
    </citation>
    <scope>IDENTIFICATION</scope>
</reference>
<comment type="similarity">
    <text evidence="2">Belongs to the GET4 family.</text>
</comment>
<name>A0A8D1LJY4_PIG</name>
<comment type="subcellular location">
    <subcellularLocation>
        <location evidence="1">Cytoplasm</location>
        <location evidence="1">Cytosol</location>
    </subcellularLocation>
</comment>
<proteinExistence type="inferred from homology"/>
<gene>
    <name evidence="6" type="primary">GET4</name>
</gene>
<keyword evidence="4" id="KW-0963">Cytoplasm</keyword>
<dbReference type="Proteomes" id="UP000694571">
    <property type="component" value="Unplaced"/>
</dbReference>
<dbReference type="AlphaFoldDB" id="A0A8D1LJY4"/>
<dbReference type="Ensembl" id="ENSSSCT00050022300.1">
    <property type="protein sequence ID" value="ENSSSCP00050009425.1"/>
    <property type="gene ID" value="ENSSSCG00050016361.1"/>
</dbReference>
<dbReference type="Gene3D" id="1.25.40.10">
    <property type="entry name" value="Tetratricopeptide repeat domain"/>
    <property type="match status" value="1"/>
</dbReference>
<evidence type="ECO:0000313" key="7">
    <source>
        <dbReference type="Proteomes" id="UP000694571"/>
    </source>
</evidence>
<dbReference type="PANTHER" id="PTHR12875:SF0">
    <property type="entry name" value="GOLGI TO ER TRAFFIC PROTEIN 4 HOMOLOG"/>
    <property type="match status" value="1"/>
</dbReference>
<evidence type="ECO:0000256" key="3">
    <source>
        <dbReference type="ARBA" id="ARBA00022448"/>
    </source>
</evidence>
<evidence type="ECO:0000256" key="2">
    <source>
        <dbReference type="ARBA" id="ARBA00005351"/>
    </source>
</evidence>
<dbReference type="Pfam" id="PF04190">
    <property type="entry name" value="GET4"/>
    <property type="match status" value="1"/>
</dbReference>
<dbReference type="GO" id="GO:0005829">
    <property type="term" value="C:cytosol"/>
    <property type="evidence" value="ECO:0007669"/>
    <property type="project" value="UniProtKB-SubCell"/>
</dbReference>
<keyword evidence="3" id="KW-0813">Transport</keyword>
<evidence type="ECO:0000256" key="4">
    <source>
        <dbReference type="ARBA" id="ARBA00022490"/>
    </source>
</evidence>
<evidence type="ECO:0000256" key="1">
    <source>
        <dbReference type="ARBA" id="ARBA00004514"/>
    </source>
</evidence>
<dbReference type="InterPro" id="IPR011990">
    <property type="entry name" value="TPR-like_helical_dom_sf"/>
</dbReference>
<accession>A0A8D1LJY4</accession>
<dbReference type="FunFam" id="1.25.40.10:FF:000060">
    <property type="entry name" value="Golgi to ER traffic protein 4 homolog"/>
    <property type="match status" value="1"/>
</dbReference>
<protein>
    <submittedName>
        <fullName evidence="6">Guided entry of tail-anchored proteins factor 4</fullName>
    </submittedName>
</protein>
<evidence type="ECO:0000256" key="5">
    <source>
        <dbReference type="ARBA" id="ARBA00065098"/>
    </source>
</evidence>
<dbReference type="GO" id="GO:0045048">
    <property type="term" value="P:protein insertion into ER membrane"/>
    <property type="evidence" value="ECO:0007669"/>
    <property type="project" value="InterPro"/>
</dbReference>
<organism evidence="6 7">
    <name type="scientific">Sus scrofa</name>
    <name type="common">Pig</name>
    <dbReference type="NCBI Taxonomy" id="9823"/>
    <lineage>
        <taxon>Eukaryota</taxon>
        <taxon>Metazoa</taxon>
        <taxon>Chordata</taxon>
        <taxon>Craniata</taxon>
        <taxon>Vertebrata</taxon>
        <taxon>Euteleostomi</taxon>
        <taxon>Mammalia</taxon>
        <taxon>Eutheria</taxon>
        <taxon>Laurasiatheria</taxon>
        <taxon>Artiodactyla</taxon>
        <taxon>Suina</taxon>
        <taxon>Suidae</taxon>
        <taxon>Sus</taxon>
    </lineage>
</organism>